<name>A0A1Y3GCQ2_9PROT</name>
<comment type="caution">
    <text evidence="1">The sequence shown here is derived from an EMBL/GenBank/DDBJ whole genome shotgun (WGS) entry which is preliminary data.</text>
</comment>
<proteinExistence type="predicted"/>
<dbReference type="OrthoDB" id="7227774at2"/>
<reference evidence="2" key="1">
    <citation type="submission" date="2014-06" db="EMBL/GenBank/DDBJ databases">
        <authorList>
            <person name="Winans N.J."/>
            <person name="Newell P.D."/>
            <person name="Douglas A.E."/>
        </authorList>
    </citation>
    <scope>NUCLEOTIDE SEQUENCE [LARGE SCALE GENOMIC DNA]</scope>
    <source>
        <strain evidence="2">DsW_057</strain>
    </source>
</reference>
<dbReference type="RefSeq" id="WP_086653130.1">
    <property type="nucleotide sequence ID" value="NZ_JOPG01000009.1"/>
</dbReference>
<dbReference type="AlphaFoldDB" id="A0A1Y3GCQ2"/>
<dbReference type="EMBL" id="JOPG01000009">
    <property type="protein sequence ID" value="OUJ06668.1"/>
    <property type="molecule type" value="Genomic_DNA"/>
</dbReference>
<gene>
    <name evidence="1" type="ORF">HK23_14450</name>
</gene>
<protein>
    <submittedName>
        <fullName evidence="1">Uncharacterized protein</fullName>
    </submittedName>
</protein>
<organism evidence="1 2">
    <name type="scientific">Acetobacter malorum</name>
    <dbReference type="NCBI Taxonomy" id="178901"/>
    <lineage>
        <taxon>Bacteria</taxon>
        <taxon>Pseudomonadati</taxon>
        <taxon>Pseudomonadota</taxon>
        <taxon>Alphaproteobacteria</taxon>
        <taxon>Acetobacterales</taxon>
        <taxon>Acetobacteraceae</taxon>
        <taxon>Acetobacter</taxon>
    </lineage>
</organism>
<sequence>MTLAITVNNADYSGNSIGWEAPSTQQPNAAIFVTGGAIKNLAAGGSAPTSDVGTPVLTAGVSGQSLPFASLNNTAGINTGVAQTPAFTVISLLWVPTTDVGLCSLLSNHVSGASTFFAAGSRGGPVMNCFAWAASGQSNTINPGLTLGSWQIHGWQVDMSGTVLKNRYFNKTLSIDSSNNTTAITAQTVNGNVFKLGTDPTNPLTATHKMSSCLIWDSVLSESDITAVTNWLRQYALSFGTAV</sequence>
<evidence type="ECO:0000313" key="2">
    <source>
        <dbReference type="Proteomes" id="UP000242683"/>
    </source>
</evidence>
<evidence type="ECO:0000313" key="1">
    <source>
        <dbReference type="EMBL" id="OUJ06668.1"/>
    </source>
</evidence>
<dbReference type="Proteomes" id="UP000242683">
    <property type="component" value="Unassembled WGS sequence"/>
</dbReference>
<accession>A0A1Y3GCQ2</accession>